<dbReference type="GO" id="GO:0017061">
    <property type="term" value="F:S-methyl-5-thioadenosine phosphorylase activity"/>
    <property type="evidence" value="ECO:0007669"/>
    <property type="project" value="UniProtKB-EC"/>
</dbReference>
<dbReference type="RefSeq" id="WP_170154557.1">
    <property type="nucleotide sequence ID" value="NZ_RAPN01000001.1"/>
</dbReference>
<evidence type="ECO:0000256" key="8">
    <source>
        <dbReference type="ARBA" id="ARBA00048968"/>
    </source>
</evidence>
<organism evidence="11 12">
    <name type="scientific">Mangrovibacterium diazotrophicum</name>
    <dbReference type="NCBI Taxonomy" id="1261403"/>
    <lineage>
        <taxon>Bacteria</taxon>
        <taxon>Pseudomonadati</taxon>
        <taxon>Bacteroidota</taxon>
        <taxon>Bacteroidia</taxon>
        <taxon>Marinilabiliales</taxon>
        <taxon>Prolixibacteraceae</taxon>
        <taxon>Mangrovibacterium</taxon>
    </lineage>
</organism>
<keyword evidence="6" id="KW-0862">Zinc</keyword>
<comment type="catalytic activity">
    <reaction evidence="9">
        <text>S-methyl-5'-thioadenosine + phosphate = 5-(methylsulfanyl)-alpha-D-ribose 1-phosphate + adenine</text>
        <dbReference type="Rhea" id="RHEA:11852"/>
        <dbReference type="ChEBI" id="CHEBI:16708"/>
        <dbReference type="ChEBI" id="CHEBI:17509"/>
        <dbReference type="ChEBI" id="CHEBI:43474"/>
        <dbReference type="ChEBI" id="CHEBI:58533"/>
        <dbReference type="EC" id="2.4.2.28"/>
    </reaction>
    <physiologicalReaction direction="left-to-right" evidence="9">
        <dbReference type="Rhea" id="RHEA:11853"/>
    </physiologicalReaction>
</comment>
<evidence type="ECO:0000256" key="4">
    <source>
        <dbReference type="ARBA" id="ARBA00022723"/>
    </source>
</evidence>
<protein>
    <recommendedName>
        <fullName evidence="10">Purine nucleoside phosphorylase</fullName>
    </recommendedName>
</protein>
<dbReference type="GO" id="GO:0016787">
    <property type="term" value="F:hydrolase activity"/>
    <property type="evidence" value="ECO:0007669"/>
    <property type="project" value="UniProtKB-KW"/>
</dbReference>
<dbReference type="CDD" id="cd16833">
    <property type="entry name" value="YfiH"/>
    <property type="match status" value="1"/>
</dbReference>
<evidence type="ECO:0000256" key="7">
    <source>
        <dbReference type="ARBA" id="ARBA00047989"/>
    </source>
</evidence>
<keyword evidence="4" id="KW-0479">Metal-binding</keyword>
<keyword evidence="3" id="KW-0808">Transferase</keyword>
<dbReference type="EMBL" id="RAPN01000001">
    <property type="protein sequence ID" value="RKD92458.1"/>
    <property type="molecule type" value="Genomic_DNA"/>
</dbReference>
<evidence type="ECO:0000256" key="3">
    <source>
        <dbReference type="ARBA" id="ARBA00022679"/>
    </source>
</evidence>
<evidence type="ECO:0000313" key="11">
    <source>
        <dbReference type="EMBL" id="RKD92458.1"/>
    </source>
</evidence>
<name>A0A419WAG5_9BACT</name>
<evidence type="ECO:0000313" key="12">
    <source>
        <dbReference type="Proteomes" id="UP000283387"/>
    </source>
</evidence>
<comment type="similarity">
    <text evidence="2 10">Belongs to the purine nucleoside phosphorylase YfiH/LACC1 family.</text>
</comment>
<comment type="catalytic activity">
    <reaction evidence="1">
        <text>inosine + phosphate = alpha-D-ribose 1-phosphate + hypoxanthine</text>
        <dbReference type="Rhea" id="RHEA:27646"/>
        <dbReference type="ChEBI" id="CHEBI:17368"/>
        <dbReference type="ChEBI" id="CHEBI:17596"/>
        <dbReference type="ChEBI" id="CHEBI:43474"/>
        <dbReference type="ChEBI" id="CHEBI:57720"/>
        <dbReference type="EC" id="2.4.2.1"/>
    </reaction>
    <physiologicalReaction direction="left-to-right" evidence="1">
        <dbReference type="Rhea" id="RHEA:27647"/>
    </physiologicalReaction>
</comment>
<dbReference type="SUPFAM" id="SSF64438">
    <property type="entry name" value="CNF1/YfiH-like putative cysteine hydrolases"/>
    <property type="match status" value="1"/>
</dbReference>
<dbReference type="Gene3D" id="3.60.140.10">
    <property type="entry name" value="CNF1/YfiH-like putative cysteine hydrolases"/>
    <property type="match status" value="1"/>
</dbReference>
<keyword evidence="12" id="KW-1185">Reference proteome</keyword>
<dbReference type="NCBIfam" id="TIGR00726">
    <property type="entry name" value="peptidoglycan editing factor PgeF"/>
    <property type="match status" value="1"/>
</dbReference>
<keyword evidence="5" id="KW-0378">Hydrolase</keyword>
<evidence type="ECO:0000256" key="1">
    <source>
        <dbReference type="ARBA" id="ARBA00000553"/>
    </source>
</evidence>
<evidence type="ECO:0000256" key="10">
    <source>
        <dbReference type="RuleBase" id="RU361274"/>
    </source>
</evidence>
<dbReference type="InterPro" id="IPR038371">
    <property type="entry name" value="Cu_polyphenol_OxRdtase_sf"/>
</dbReference>
<accession>A0A419WAG5</accession>
<evidence type="ECO:0000256" key="9">
    <source>
        <dbReference type="ARBA" id="ARBA00049893"/>
    </source>
</evidence>
<evidence type="ECO:0000256" key="5">
    <source>
        <dbReference type="ARBA" id="ARBA00022801"/>
    </source>
</evidence>
<dbReference type="Proteomes" id="UP000283387">
    <property type="component" value="Unassembled WGS sequence"/>
</dbReference>
<proteinExistence type="inferred from homology"/>
<comment type="catalytic activity">
    <reaction evidence="8">
        <text>adenosine + phosphate = alpha-D-ribose 1-phosphate + adenine</text>
        <dbReference type="Rhea" id="RHEA:27642"/>
        <dbReference type="ChEBI" id="CHEBI:16335"/>
        <dbReference type="ChEBI" id="CHEBI:16708"/>
        <dbReference type="ChEBI" id="CHEBI:43474"/>
        <dbReference type="ChEBI" id="CHEBI:57720"/>
        <dbReference type="EC" id="2.4.2.1"/>
    </reaction>
    <physiologicalReaction direction="left-to-right" evidence="8">
        <dbReference type="Rhea" id="RHEA:27643"/>
    </physiologicalReaction>
</comment>
<dbReference type="GO" id="GO:0005507">
    <property type="term" value="F:copper ion binding"/>
    <property type="evidence" value="ECO:0007669"/>
    <property type="project" value="TreeGrafter"/>
</dbReference>
<comment type="catalytic activity">
    <reaction evidence="7">
        <text>adenosine + H2O + H(+) = inosine + NH4(+)</text>
        <dbReference type="Rhea" id="RHEA:24408"/>
        <dbReference type="ChEBI" id="CHEBI:15377"/>
        <dbReference type="ChEBI" id="CHEBI:15378"/>
        <dbReference type="ChEBI" id="CHEBI:16335"/>
        <dbReference type="ChEBI" id="CHEBI:17596"/>
        <dbReference type="ChEBI" id="CHEBI:28938"/>
        <dbReference type="EC" id="3.5.4.4"/>
    </reaction>
    <physiologicalReaction direction="left-to-right" evidence="7">
        <dbReference type="Rhea" id="RHEA:24409"/>
    </physiologicalReaction>
</comment>
<dbReference type="PANTHER" id="PTHR30616:SF2">
    <property type="entry name" value="PURINE NUCLEOSIDE PHOSPHORYLASE LACC1"/>
    <property type="match status" value="1"/>
</dbReference>
<sequence>MKKISSNQKYFYQFDRLSGDGILHFSSTKAGWGGDGRCRFTGDSAEVYADYRRELAESLGLKQVQFVFPRQTHSSHVVVVQKSREVQDVEDTDALVTNQPGLCICVQTADCVPVLIYDPVRKVVAAIHAGWRGTVGKIVEKTVATMKSVFQSDPSDLLAGIGPSISTLNYEIGEDVIFAVRENFANHQQLLVSSEKEGKAYFDLWKANQSVLLGAGLSALNIEVMNLCSYDEEHDFFSARRDGLLTGRMITGIMIV</sequence>
<evidence type="ECO:0000256" key="2">
    <source>
        <dbReference type="ARBA" id="ARBA00007353"/>
    </source>
</evidence>
<dbReference type="AlphaFoldDB" id="A0A419WAG5"/>
<evidence type="ECO:0000256" key="6">
    <source>
        <dbReference type="ARBA" id="ARBA00022833"/>
    </source>
</evidence>
<dbReference type="InterPro" id="IPR003730">
    <property type="entry name" value="Cu_polyphenol_OxRdtase"/>
</dbReference>
<dbReference type="Pfam" id="PF02578">
    <property type="entry name" value="Cu-oxidase_4"/>
    <property type="match status" value="1"/>
</dbReference>
<reference evidence="11 12" key="1">
    <citation type="submission" date="2018-09" db="EMBL/GenBank/DDBJ databases">
        <title>Genomic Encyclopedia of Archaeal and Bacterial Type Strains, Phase II (KMG-II): from individual species to whole genera.</title>
        <authorList>
            <person name="Goeker M."/>
        </authorList>
    </citation>
    <scope>NUCLEOTIDE SEQUENCE [LARGE SCALE GENOMIC DNA]</scope>
    <source>
        <strain evidence="11 12">DSM 27148</strain>
    </source>
</reference>
<gene>
    <name evidence="11" type="ORF">BC643_2831</name>
</gene>
<dbReference type="InterPro" id="IPR011324">
    <property type="entry name" value="Cytotoxic_necrot_fac-like_cat"/>
</dbReference>
<comment type="caution">
    <text evidence="11">The sequence shown here is derived from an EMBL/GenBank/DDBJ whole genome shotgun (WGS) entry which is preliminary data.</text>
</comment>
<dbReference type="PANTHER" id="PTHR30616">
    <property type="entry name" value="UNCHARACTERIZED PROTEIN YFIH"/>
    <property type="match status" value="1"/>
</dbReference>